<protein>
    <recommendedName>
        <fullName evidence="1">Dynein heavy chain C-terminal domain-containing protein</fullName>
    </recommendedName>
</protein>
<gene>
    <name evidence="2" type="ORF">KFE25_013710</name>
</gene>
<name>A0A8J5XUB4_DIALT</name>
<reference evidence="2" key="1">
    <citation type="submission" date="2021-05" db="EMBL/GenBank/DDBJ databases">
        <title>The genome of the haptophyte Pavlova lutheri (Diacronema luteri, Pavlovales) - a model for lipid biosynthesis in eukaryotic algae.</title>
        <authorList>
            <person name="Hulatt C.J."/>
            <person name="Posewitz M.C."/>
        </authorList>
    </citation>
    <scope>NUCLEOTIDE SEQUENCE</scope>
    <source>
        <strain evidence="2">NIVA-4/92</strain>
    </source>
</reference>
<feature type="domain" description="Dynein heavy chain C-terminal" evidence="1">
    <location>
        <begin position="211"/>
        <end position="275"/>
    </location>
</feature>
<dbReference type="EMBL" id="JAGTXO010000004">
    <property type="protein sequence ID" value="KAG8468627.1"/>
    <property type="molecule type" value="Genomic_DNA"/>
</dbReference>
<comment type="caution">
    <text evidence="2">The sequence shown here is derived from an EMBL/GenBank/DDBJ whole genome shotgun (WGS) entry which is preliminary data.</text>
</comment>
<dbReference type="OrthoDB" id="447173at2759"/>
<dbReference type="InterPro" id="IPR041228">
    <property type="entry name" value="Dynein_C"/>
</dbReference>
<sequence length="430" mass="45688">MDGGGVKLRPVTLLDLGNDIFIAILARLSDAALANLHAVARALLAHPLIAEEWRARCEREWPSTRLLAAVEAGRALDARALFARRARARLPALWGAHSRGLAPPRGCAKPVQLVALVDVHVQGRAVACALVPGAWGTVRAVQCAPFELALEPENEPTLAEAMMDAWESAQLNGAHAGAEPSAADAPAARGLLLVEQRRAWAAVQALSSLRITADAQKDLYPMLPVLLIKAATQDKLDGRDVYACPVYKTQSRGSTYVFTVGLRTKAPSSKWILAGADGSGCTCLVRVSQPRGALRRAIGAADVAVSEHVVISVAPFAADEPVPSSAGDAHAHLPAHARARLLPTLRVCIAIERRALSTAGCKRARATISWVQLDYATLDEATCACDGDRARDDATRMRRRGARCGGAPTAERARLGREAVREALGACIWT</sequence>
<dbReference type="AlphaFoldDB" id="A0A8J5XUB4"/>
<organism evidence="2 3">
    <name type="scientific">Diacronema lutheri</name>
    <name type="common">Unicellular marine alga</name>
    <name type="synonym">Monochrysis lutheri</name>
    <dbReference type="NCBI Taxonomy" id="2081491"/>
    <lineage>
        <taxon>Eukaryota</taxon>
        <taxon>Haptista</taxon>
        <taxon>Haptophyta</taxon>
        <taxon>Pavlovophyceae</taxon>
        <taxon>Pavlovales</taxon>
        <taxon>Pavlovaceae</taxon>
        <taxon>Diacronema</taxon>
    </lineage>
</organism>
<dbReference type="Pfam" id="PF18199">
    <property type="entry name" value="Dynein_C"/>
    <property type="match status" value="1"/>
</dbReference>
<dbReference type="InterPro" id="IPR043160">
    <property type="entry name" value="Dynein_C_barrel"/>
</dbReference>
<keyword evidence="3" id="KW-1185">Reference proteome</keyword>
<accession>A0A8J5XUB4</accession>
<evidence type="ECO:0000313" key="3">
    <source>
        <dbReference type="Proteomes" id="UP000751190"/>
    </source>
</evidence>
<evidence type="ECO:0000259" key="1">
    <source>
        <dbReference type="Pfam" id="PF18199"/>
    </source>
</evidence>
<dbReference type="Gene3D" id="3.10.490.20">
    <property type="match status" value="1"/>
</dbReference>
<evidence type="ECO:0000313" key="2">
    <source>
        <dbReference type="EMBL" id="KAG8468627.1"/>
    </source>
</evidence>
<proteinExistence type="predicted"/>
<dbReference type="Proteomes" id="UP000751190">
    <property type="component" value="Unassembled WGS sequence"/>
</dbReference>